<gene>
    <name evidence="1" type="ORF">RFULGI_LOCUS13057</name>
</gene>
<evidence type="ECO:0000313" key="2">
    <source>
        <dbReference type="Proteomes" id="UP000789396"/>
    </source>
</evidence>
<proteinExistence type="predicted"/>
<protein>
    <submittedName>
        <fullName evidence="1">10151_t:CDS:1</fullName>
    </submittedName>
</protein>
<dbReference type="EMBL" id="CAJVPZ010033098">
    <property type="protein sequence ID" value="CAG8743494.1"/>
    <property type="molecule type" value="Genomic_DNA"/>
</dbReference>
<dbReference type="Proteomes" id="UP000789396">
    <property type="component" value="Unassembled WGS sequence"/>
</dbReference>
<feature type="non-terminal residue" evidence="1">
    <location>
        <position position="49"/>
    </location>
</feature>
<accession>A0A9N9NM55</accession>
<evidence type="ECO:0000313" key="1">
    <source>
        <dbReference type="EMBL" id="CAG8743494.1"/>
    </source>
</evidence>
<dbReference type="OrthoDB" id="4062651at2759"/>
<keyword evidence="2" id="KW-1185">Reference proteome</keyword>
<feature type="non-terminal residue" evidence="1">
    <location>
        <position position="1"/>
    </location>
</feature>
<dbReference type="AlphaFoldDB" id="A0A9N9NM55"/>
<dbReference type="SUPFAM" id="SSF56112">
    <property type="entry name" value="Protein kinase-like (PK-like)"/>
    <property type="match status" value="1"/>
</dbReference>
<name>A0A9N9NM55_9GLOM</name>
<reference evidence="1" key="1">
    <citation type="submission" date="2021-06" db="EMBL/GenBank/DDBJ databases">
        <authorList>
            <person name="Kallberg Y."/>
            <person name="Tangrot J."/>
            <person name="Rosling A."/>
        </authorList>
    </citation>
    <scope>NUCLEOTIDE SEQUENCE</scope>
    <source>
        <strain evidence="1">IN212</strain>
    </source>
</reference>
<dbReference type="InterPro" id="IPR011009">
    <property type="entry name" value="Kinase-like_dom_sf"/>
</dbReference>
<organism evidence="1 2">
    <name type="scientific">Racocetra fulgida</name>
    <dbReference type="NCBI Taxonomy" id="60492"/>
    <lineage>
        <taxon>Eukaryota</taxon>
        <taxon>Fungi</taxon>
        <taxon>Fungi incertae sedis</taxon>
        <taxon>Mucoromycota</taxon>
        <taxon>Glomeromycotina</taxon>
        <taxon>Glomeromycetes</taxon>
        <taxon>Diversisporales</taxon>
        <taxon>Gigasporaceae</taxon>
        <taxon>Racocetra</taxon>
    </lineage>
</organism>
<comment type="caution">
    <text evidence="1">The sequence shown here is derived from an EMBL/GenBank/DDBJ whole genome shotgun (WGS) entry which is preliminary data.</text>
</comment>
<sequence length="49" mass="5499">YIDLSSSISFDEKQNGLIYAADINSFGIIMIEILTGRRPLNGYNFDAEL</sequence>